<sequence>WRRPPPPPRPPKRPRRPWPRPAAAPARPWGRARPPPRRAHGSAGPSCFLCVQRTIQRAILREVGGKPPAGAPPAAISGPAPSLCLCGPGGHRSLAS</sequence>
<dbReference type="AlphaFoldDB" id="A0A6J4KR36"/>
<protein>
    <submittedName>
        <fullName evidence="2">Uncharacterized protein</fullName>
    </submittedName>
</protein>
<evidence type="ECO:0000256" key="1">
    <source>
        <dbReference type="SAM" id="MobiDB-lite"/>
    </source>
</evidence>
<name>A0A6J4KR36_9BACT</name>
<reference evidence="2" key="1">
    <citation type="submission" date="2020-02" db="EMBL/GenBank/DDBJ databases">
        <authorList>
            <person name="Meier V. D."/>
        </authorList>
    </citation>
    <scope>NUCLEOTIDE SEQUENCE</scope>
    <source>
        <strain evidence="2">AVDCRST_MAG68</strain>
    </source>
</reference>
<proteinExistence type="predicted"/>
<evidence type="ECO:0000313" key="2">
    <source>
        <dbReference type="EMBL" id="CAA9312665.1"/>
    </source>
</evidence>
<dbReference type="EMBL" id="CADCTW010000075">
    <property type="protein sequence ID" value="CAA9312665.1"/>
    <property type="molecule type" value="Genomic_DNA"/>
</dbReference>
<feature type="compositionally biased region" description="Low complexity" evidence="1">
    <location>
        <begin position="21"/>
        <end position="32"/>
    </location>
</feature>
<accession>A0A6J4KR36</accession>
<feature type="non-terminal residue" evidence="2">
    <location>
        <position position="1"/>
    </location>
</feature>
<organism evidence="2">
    <name type="scientific">uncultured Gemmatimonadota bacterium</name>
    <dbReference type="NCBI Taxonomy" id="203437"/>
    <lineage>
        <taxon>Bacteria</taxon>
        <taxon>Pseudomonadati</taxon>
        <taxon>Gemmatimonadota</taxon>
        <taxon>environmental samples</taxon>
    </lineage>
</organism>
<feature type="compositionally biased region" description="Low complexity" evidence="1">
    <location>
        <begin position="65"/>
        <end position="81"/>
    </location>
</feature>
<feature type="non-terminal residue" evidence="2">
    <location>
        <position position="96"/>
    </location>
</feature>
<feature type="region of interest" description="Disordered" evidence="1">
    <location>
        <begin position="63"/>
        <end position="82"/>
    </location>
</feature>
<gene>
    <name evidence="2" type="ORF">AVDCRST_MAG68-1336</name>
</gene>
<feature type="region of interest" description="Disordered" evidence="1">
    <location>
        <begin position="1"/>
        <end position="45"/>
    </location>
</feature>